<comment type="caution">
    <text evidence="2">The sequence shown here is derived from an EMBL/GenBank/DDBJ whole genome shotgun (WGS) entry which is preliminary data.</text>
</comment>
<dbReference type="Proteomes" id="UP000780875">
    <property type="component" value="Unassembled WGS sequence"/>
</dbReference>
<protein>
    <recommendedName>
        <fullName evidence="1">Antitoxin FitA-like ribbon-helix-helix domain-containing protein</fullName>
    </recommendedName>
</protein>
<sequence>MSTLQVRGVPEEVRVVLKQRAAAAGMSLSEYVLRELTQLVAQPTLDEFLERIEARGPTSPGIAAADIIAAERRR</sequence>
<feature type="domain" description="Antitoxin FitA-like ribbon-helix-helix" evidence="1">
    <location>
        <begin position="3"/>
        <end position="39"/>
    </location>
</feature>
<reference evidence="2 3" key="1">
    <citation type="submission" date="2021-09" db="EMBL/GenBank/DDBJ databases">
        <title>Whole genome sequence of Nocardioides sp. GBK3QG-3.</title>
        <authorList>
            <person name="Tuo L."/>
        </authorList>
    </citation>
    <scope>NUCLEOTIDE SEQUENCE [LARGE SCALE GENOMIC DNA]</scope>
    <source>
        <strain evidence="2 3">GBK3QG-3</strain>
    </source>
</reference>
<dbReference type="InterPro" id="IPR010985">
    <property type="entry name" value="Ribbon_hlx_hlx"/>
</dbReference>
<proteinExistence type="predicted"/>
<evidence type="ECO:0000313" key="2">
    <source>
        <dbReference type="EMBL" id="MBZ5736598.1"/>
    </source>
</evidence>
<keyword evidence="3" id="KW-1185">Reference proteome</keyword>
<organism evidence="2 3">
    <name type="scientific">Nocardioides mangrovi</name>
    <dbReference type="NCBI Taxonomy" id="2874580"/>
    <lineage>
        <taxon>Bacteria</taxon>
        <taxon>Bacillati</taxon>
        <taxon>Actinomycetota</taxon>
        <taxon>Actinomycetes</taxon>
        <taxon>Propionibacteriales</taxon>
        <taxon>Nocardioidaceae</taxon>
        <taxon>Nocardioides</taxon>
    </lineage>
</organism>
<dbReference type="Pfam" id="PF22513">
    <property type="entry name" value="FitA-like_RHH"/>
    <property type="match status" value="1"/>
</dbReference>
<evidence type="ECO:0000259" key="1">
    <source>
        <dbReference type="Pfam" id="PF22513"/>
    </source>
</evidence>
<name>A0ABS7U6I5_9ACTN</name>
<dbReference type="SUPFAM" id="SSF47598">
    <property type="entry name" value="Ribbon-helix-helix"/>
    <property type="match status" value="1"/>
</dbReference>
<dbReference type="RefSeq" id="WP_224120973.1">
    <property type="nucleotide sequence ID" value="NZ_JAIQZJ010000001.1"/>
</dbReference>
<dbReference type="InterPro" id="IPR053853">
    <property type="entry name" value="FitA-like_RHH"/>
</dbReference>
<gene>
    <name evidence="2" type="ORF">K8U61_00385</name>
</gene>
<accession>A0ABS7U6I5</accession>
<evidence type="ECO:0000313" key="3">
    <source>
        <dbReference type="Proteomes" id="UP000780875"/>
    </source>
</evidence>
<dbReference type="EMBL" id="JAIQZJ010000001">
    <property type="protein sequence ID" value="MBZ5736598.1"/>
    <property type="molecule type" value="Genomic_DNA"/>
</dbReference>